<accession>A0A133KTB3</accession>
<dbReference type="PATRIC" id="fig|1681.53.peg.106"/>
<protein>
    <submittedName>
        <fullName evidence="1">Uncharacterized protein</fullName>
    </submittedName>
</protein>
<name>A0A133KTB3_BIFBI</name>
<evidence type="ECO:0000313" key="2">
    <source>
        <dbReference type="Proteomes" id="UP000070092"/>
    </source>
</evidence>
<dbReference type="Proteomes" id="UP000070092">
    <property type="component" value="Unassembled WGS sequence"/>
</dbReference>
<evidence type="ECO:0000313" key="1">
    <source>
        <dbReference type="EMBL" id="KWZ82854.1"/>
    </source>
</evidence>
<dbReference type="EMBL" id="LRPO01000003">
    <property type="protein sequence ID" value="KWZ82854.1"/>
    <property type="molecule type" value="Genomic_DNA"/>
</dbReference>
<dbReference type="AlphaFoldDB" id="A0A133KTB3"/>
<reference evidence="1 2" key="1">
    <citation type="submission" date="2016-01" db="EMBL/GenBank/DDBJ databases">
        <authorList>
            <person name="Oliw E.H."/>
        </authorList>
    </citation>
    <scope>NUCLEOTIDE SEQUENCE [LARGE SCALE GENOMIC DNA]</scope>
    <source>
        <strain evidence="1 2">MJR8628B</strain>
    </source>
</reference>
<proteinExistence type="predicted"/>
<gene>
    <name evidence="1" type="ORF">HMPREF3196_00112</name>
</gene>
<organism evidence="1 2">
    <name type="scientific">Bifidobacterium bifidum</name>
    <dbReference type="NCBI Taxonomy" id="1681"/>
    <lineage>
        <taxon>Bacteria</taxon>
        <taxon>Bacillati</taxon>
        <taxon>Actinomycetota</taxon>
        <taxon>Actinomycetes</taxon>
        <taxon>Bifidobacteriales</taxon>
        <taxon>Bifidobacteriaceae</taxon>
        <taxon>Bifidobacterium</taxon>
    </lineage>
</organism>
<comment type="caution">
    <text evidence="1">The sequence shown here is derived from an EMBL/GenBank/DDBJ whole genome shotgun (WGS) entry which is preliminary data.</text>
</comment>
<sequence length="42" mass="4509">MITTVTAEGAAGFNAASIIAIPTSEARVEWKREISSDRQDQS</sequence>